<evidence type="ECO:0000313" key="2">
    <source>
        <dbReference type="Proteomes" id="UP001060085"/>
    </source>
</evidence>
<accession>A0ACC0AQD6</accession>
<dbReference type="Proteomes" id="UP001060085">
    <property type="component" value="Linkage Group LG05"/>
</dbReference>
<proteinExistence type="predicted"/>
<dbReference type="EMBL" id="CM044705">
    <property type="protein sequence ID" value="KAI5662480.1"/>
    <property type="molecule type" value="Genomic_DNA"/>
</dbReference>
<protein>
    <submittedName>
        <fullName evidence="1">Uncharacterized protein</fullName>
    </submittedName>
</protein>
<reference evidence="2" key="1">
    <citation type="journal article" date="2023" name="Nat. Plants">
        <title>Single-cell RNA sequencing provides a high-resolution roadmap for understanding the multicellular compartmentation of specialized metabolism.</title>
        <authorList>
            <person name="Sun S."/>
            <person name="Shen X."/>
            <person name="Li Y."/>
            <person name="Li Y."/>
            <person name="Wang S."/>
            <person name="Li R."/>
            <person name="Zhang H."/>
            <person name="Shen G."/>
            <person name="Guo B."/>
            <person name="Wei J."/>
            <person name="Xu J."/>
            <person name="St-Pierre B."/>
            <person name="Chen S."/>
            <person name="Sun C."/>
        </authorList>
    </citation>
    <scope>NUCLEOTIDE SEQUENCE [LARGE SCALE GENOMIC DNA]</scope>
</reference>
<keyword evidence="2" id="KW-1185">Reference proteome</keyword>
<comment type="caution">
    <text evidence="1">The sequence shown here is derived from an EMBL/GenBank/DDBJ whole genome shotgun (WGS) entry which is preliminary data.</text>
</comment>
<sequence>MEEVPAYVHPGPIVTDVLSEQHEHKSGLIWSGDRDTCYTDLQCRRFGRNLFQCYSATPRRLTSWCAVVSQPLFRLQSEEGTIGSMDSESVHRFRDRRRSNPTRSCIYFLNYWRTHASRLLREFGSRALPQLVGGF</sequence>
<name>A0ACC0AQD6_CATRO</name>
<gene>
    <name evidence="1" type="ORF">M9H77_21803</name>
</gene>
<evidence type="ECO:0000313" key="1">
    <source>
        <dbReference type="EMBL" id="KAI5662480.1"/>
    </source>
</evidence>
<organism evidence="1 2">
    <name type="scientific">Catharanthus roseus</name>
    <name type="common">Madagascar periwinkle</name>
    <name type="synonym">Vinca rosea</name>
    <dbReference type="NCBI Taxonomy" id="4058"/>
    <lineage>
        <taxon>Eukaryota</taxon>
        <taxon>Viridiplantae</taxon>
        <taxon>Streptophyta</taxon>
        <taxon>Embryophyta</taxon>
        <taxon>Tracheophyta</taxon>
        <taxon>Spermatophyta</taxon>
        <taxon>Magnoliopsida</taxon>
        <taxon>eudicotyledons</taxon>
        <taxon>Gunneridae</taxon>
        <taxon>Pentapetalae</taxon>
        <taxon>asterids</taxon>
        <taxon>lamiids</taxon>
        <taxon>Gentianales</taxon>
        <taxon>Apocynaceae</taxon>
        <taxon>Rauvolfioideae</taxon>
        <taxon>Vinceae</taxon>
        <taxon>Catharanthinae</taxon>
        <taxon>Catharanthus</taxon>
    </lineage>
</organism>